<dbReference type="PANTHER" id="PTHR35568">
    <property type="entry name" value="TRANSCRIPTIONAL REGULATOR DAUR"/>
    <property type="match status" value="1"/>
</dbReference>
<dbReference type="InterPro" id="IPR039446">
    <property type="entry name" value="DauR-like"/>
</dbReference>
<dbReference type="PANTHER" id="PTHR35568:SF1">
    <property type="entry name" value="TRANSCRIPTIONAL REGULATOR DAUR"/>
    <property type="match status" value="1"/>
</dbReference>
<organism evidence="3 4">
    <name type="scientific">Sinobacterium caligoides</name>
    <dbReference type="NCBI Taxonomy" id="933926"/>
    <lineage>
        <taxon>Bacteria</taxon>
        <taxon>Pseudomonadati</taxon>
        <taxon>Pseudomonadota</taxon>
        <taxon>Gammaproteobacteria</taxon>
        <taxon>Cellvibrionales</taxon>
        <taxon>Spongiibacteraceae</taxon>
        <taxon>Sinobacterium</taxon>
    </lineage>
</organism>
<evidence type="ECO:0000313" key="3">
    <source>
        <dbReference type="EMBL" id="ROS04694.1"/>
    </source>
</evidence>
<sequence length="213" mass="23281">MRELSQGDFDILRATENIVDGIAAMYGEHTEVLLHSLDVRNPSIVKIANGHITGRAVGAPITNLALMKLNSGHDVSEAYLTKSPDGKTLRSITMIIRNAAQQAIGLLCINSNVDAPFQSVIKSLLPGLMTQNDKLPSPETFARSNDEMMQSSIETIRAKVMADDSISPSKKSREIVTQLYALGVFDLKDSAQIAANGLDISIHTVYRYLRELK</sequence>
<dbReference type="OrthoDB" id="9796595at2"/>
<comment type="caution">
    <text evidence="3">The sequence shown here is derived from an EMBL/GenBank/DDBJ whole genome shotgun (WGS) entry which is preliminary data.</text>
</comment>
<accession>A0A3N2DY33</accession>
<reference evidence="3 4" key="1">
    <citation type="submission" date="2018-11" db="EMBL/GenBank/DDBJ databases">
        <title>Genomic Encyclopedia of Type Strains, Phase IV (KMG-IV): sequencing the most valuable type-strain genomes for metagenomic binning, comparative biology and taxonomic classification.</title>
        <authorList>
            <person name="Goeker M."/>
        </authorList>
    </citation>
    <scope>NUCLEOTIDE SEQUENCE [LARGE SCALE GENOMIC DNA]</scope>
    <source>
        <strain evidence="3 4">DSM 100316</strain>
    </source>
</reference>
<evidence type="ECO:0000259" key="2">
    <source>
        <dbReference type="Pfam" id="PF13309"/>
    </source>
</evidence>
<evidence type="ECO:0000259" key="1">
    <source>
        <dbReference type="Pfam" id="PF08348"/>
    </source>
</evidence>
<gene>
    <name evidence="3" type="ORF">EDC56_0207</name>
</gene>
<dbReference type="Proteomes" id="UP000275394">
    <property type="component" value="Unassembled WGS sequence"/>
</dbReference>
<feature type="domain" description="YheO-like" evidence="1">
    <location>
        <begin position="12"/>
        <end position="118"/>
    </location>
</feature>
<dbReference type="InterPro" id="IPR013559">
    <property type="entry name" value="YheO"/>
</dbReference>
<protein>
    <submittedName>
        <fullName evidence="3">Putative transcriptional regulator YheO</fullName>
    </submittedName>
</protein>
<evidence type="ECO:0000313" key="4">
    <source>
        <dbReference type="Proteomes" id="UP000275394"/>
    </source>
</evidence>
<dbReference type="Pfam" id="PF08348">
    <property type="entry name" value="PAS_6"/>
    <property type="match status" value="1"/>
</dbReference>
<keyword evidence="4" id="KW-1185">Reference proteome</keyword>
<dbReference type="AlphaFoldDB" id="A0A3N2DY33"/>
<dbReference type="EMBL" id="RKHR01000003">
    <property type="protein sequence ID" value="ROS04694.1"/>
    <property type="molecule type" value="Genomic_DNA"/>
</dbReference>
<name>A0A3N2DY33_9GAMM</name>
<feature type="domain" description="Transcriptional regulator DauR-like HTH" evidence="2">
    <location>
        <begin position="153"/>
        <end position="210"/>
    </location>
</feature>
<dbReference type="InterPro" id="IPR039445">
    <property type="entry name" value="DauR-like_HTH"/>
</dbReference>
<dbReference type="Pfam" id="PF13309">
    <property type="entry name" value="HTH_22"/>
    <property type="match status" value="1"/>
</dbReference>
<dbReference type="RefSeq" id="WP_123710676.1">
    <property type="nucleotide sequence ID" value="NZ_RKHR01000003.1"/>
</dbReference>
<proteinExistence type="predicted"/>